<organism evidence="1 2">
    <name type="scientific">Phaseolus coccineus</name>
    <name type="common">Scarlet runner bean</name>
    <name type="synonym">Phaseolus multiflorus</name>
    <dbReference type="NCBI Taxonomy" id="3886"/>
    <lineage>
        <taxon>Eukaryota</taxon>
        <taxon>Viridiplantae</taxon>
        <taxon>Streptophyta</taxon>
        <taxon>Embryophyta</taxon>
        <taxon>Tracheophyta</taxon>
        <taxon>Spermatophyta</taxon>
        <taxon>Magnoliopsida</taxon>
        <taxon>eudicotyledons</taxon>
        <taxon>Gunneridae</taxon>
        <taxon>Pentapetalae</taxon>
        <taxon>rosids</taxon>
        <taxon>fabids</taxon>
        <taxon>Fabales</taxon>
        <taxon>Fabaceae</taxon>
        <taxon>Papilionoideae</taxon>
        <taxon>50 kb inversion clade</taxon>
        <taxon>NPAAA clade</taxon>
        <taxon>indigoferoid/millettioid clade</taxon>
        <taxon>Phaseoleae</taxon>
        <taxon>Phaseolus</taxon>
    </lineage>
</organism>
<keyword evidence="2" id="KW-1185">Reference proteome</keyword>
<dbReference type="AlphaFoldDB" id="A0AAN9MKZ6"/>
<name>A0AAN9MKZ6_PHACN</name>
<accession>A0AAN9MKZ6</accession>
<dbReference type="EMBL" id="JAYMYR010000007">
    <property type="protein sequence ID" value="KAK7354013.1"/>
    <property type="molecule type" value="Genomic_DNA"/>
</dbReference>
<sequence length="105" mass="11398">MTTSERHAAVLPSGSSVQAYQIHTRVRAKAAATIHSKEEGLEEETKKKDVAMLLTKMNDVCTLDDQSGEGGVPCSEAGRRTLLKAIPLLDSASNQCETRLGIEWE</sequence>
<evidence type="ECO:0000313" key="1">
    <source>
        <dbReference type="EMBL" id="KAK7354013.1"/>
    </source>
</evidence>
<proteinExistence type="predicted"/>
<reference evidence="1 2" key="1">
    <citation type="submission" date="2024-01" db="EMBL/GenBank/DDBJ databases">
        <title>The genomes of 5 underutilized Papilionoideae crops provide insights into root nodulation and disease resistanc.</title>
        <authorList>
            <person name="Jiang F."/>
        </authorList>
    </citation>
    <scope>NUCLEOTIDE SEQUENCE [LARGE SCALE GENOMIC DNA]</scope>
    <source>
        <strain evidence="1">JINMINGXINNONG_FW02</strain>
        <tissue evidence="1">Leaves</tissue>
    </source>
</reference>
<protein>
    <submittedName>
        <fullName evidence="1">Uncharacterized protein</fullName>
    </submittedName>
</protein>
<dbReference type="Proteomes" id="UP001374584">
    <property type="component" value="Unassembled WGS sequence"/>
</dbReference>
<comment type="caution">
    <text evidence="1">The sequence shown here is derived from an EMBL/GenBank/DDBJ whole genome shotgun (WGS) entry which is preliminary data.</text>
</comment>
<gene>
    <name evidence="1" type="ORF">VNO80_19469</name>
</gene>
<evidence type="ECO:0000313" key="2">
    <source>
        <dbReference type="Proteomes" id="UP001374584"/>
    </source>
</evidence>